<comment type="similarity">
    <text evidence="1 8">Belongs to the class-II aminoacyl-tRNA synthetase family.</text>
</comment>
<gene>
    <name evidence="8" type="primary">hisS</name>
    <name evidence="11" type="ORF">A3H26_03955</name>
</gene>
<dbReference type="InterPro" id="IPR045864">
    <property type="entry name" value="aa-tRNA-synth_II/BPL/LPL"/>
</dbReference>
<dbReference type="PIRSF" id="PIRSF001549">
    <property type="entry name" value="His-tRNA_synth"/>
    <property type="match status" value="1"/>
</dbReference>
<keyword evidence="4 8" id="KW-0067">ATP-binding</keyword>
<dbReference type="Gene3D" id="3.30.930.10">
    <property type="entry name" value="Bira Bifunctional Protein, Domain 2"/>
    <property type="match status" value="1"/>
</dbReference>
<feature type="binding site" evidence="9">
    <location>
        <position position="113"/>
    </location>
    <ligand>
        <name>L-histidine</name>
        <dbReference type="ChEBI" id="CHEBI:57595"/>
    </ligand>
</feature>
<dbReference type="HAMAP" id="MF_00127">
    <property type="entry name" value="His_tRNA_synth"/>
    <property type="match status" value="1"/>
</dbReference>
<feature type="binding site" evidence="9">
    <location>
        <position position="275"/>
    </location>
    <ligand>
        <name>L-histidine</name>
        <dbReference type="ChEBI" id="CHEBI:57595"/>
    </ligand>
</feature>
<evidence type="ECO:0000256" key="1">
    <source>
        <dbReference type="ARBA" id="ARBA00008226"/>
    </source>
</evidence>
<evidence type="ECO:0000256" key="2">
    <source>
        <dbReference type="ARBA" id="ARBA00022598"/>
    </source>
</evidence>
<evidence type="ECO:0000256" key="7">
    <source>
        <dbReference type="ARBA" id="ARBA00047639"/>
    </source>
</evidence>
<accession>A0A1F4VKH6</accession>
<dbReference type="CDD" id="cd00859">
    <property type="entry name" value="HisRS_anticodon"/>
    <property type="match status" value="1"/>
</dbReference>
<name>A0A1F4VKH6_UNCKA</name>
<evidence type="ECO:0000256" key="4">
    <source>
        <dbReference type="ARBA" id="ARBA00022840"/>
    </source>
</evidence>
<dbReference type="STRING" id="1802630.A3H26_03955"/>
<dbReference type="NCBIfam" id="TIGR00442">
    <property type="entry name" value="hisS"/>
    <property type="match status" value="1"/>
</dbReference>
<dbReference type="Pfam" id="PF03129">
    <property type="entry name" value="HGTP_anticodon"/>
    <property type="match status" value="1"/>
</dbReference>
<dbReference type="CDD" id="cd00773">
    <property type="entry name" value="HisRS-like_core"/>
    <property type="match status" value="1"/>
</dbReference>
<evidence type="ECO:0000256" key="9">
    <source>
        <dbReference type="PIRSR" id="PIRSR001549-1"/>
    </source>
</evidence>
<dbReference type="GO" id="GO:0006427">
    <property type="term" value="P:histidyl-tRNA aminoacylation"/>
    <property type="evidence" value="ECO:0007669"/>
    <property type="project" value="UniProtKB-UniRule"/>
</dbReference>
<protein>
    <recommendedName>
        <fullName evidence="8">Histidine--tRNA ligase</fullName>
        <ecNumber evidence="8">6.1.1.21</ecNumber>
    </recommendedName>
    <alternativeName>
        <fullName evidence="8">Histidyl-tRNA synthetase</fullName>
        <shortName evidence="8">HisRS</shortName>
    </alternativeName>
</protein>
<evidence type="ECO:0000256" key="8">
    <source>
        <dbReference type="HAMAP-Rule" id="MF_00127"/>
    </source>
</evidence>
<dbReference type="Proteomes" id="UP000177763">
    <property type="component" value="Unassembled WGS sequence"/>
</dbReference>
<evidence type="ECO:0000313" key="12">
    <source>
        <dbReference type="Proteomes" id="UP000177763"/>
    </source>
</evidence>
<dbReference type="GO" id="GO:0004821">
    <property type="term" value="F:histidine-tRNA ligase activity"/>
    <property type="evidence" value="ECO:0007669"/>
    <property type="project" value="UniProtKB-UniRule"/>
</dbReference>
<organism evidence="11 12">
    <name type="scientific">candidate division WWE3 bacterium RIFCSPLOWO2_12_FULL_36_10</name>
    <dbReference type="NCBI Taxonomy" id="1802630"/>
    <lineage>
        <taxon>Bacteria</taxon>
        <taxon>Katanobacteria</taxon>
    </lineage>
</organism>
<evidence type="ECO:0000313" key="11">
    <source>
        <dbReference type="EMBL" id="OGC57585.1"/>
    </source>
</evidence>
<dbReference type="EMBL" id="MEVN01000009">
    <property type="protein sequence ID" value="OGC57585.1"/>
    <property type="molecule type" value="Genomic_DNA"/>
</dbReference>
<dbReference type="SUPFAM" id="SSF52954">
    <property type="entry name" value="Class II aaRS ABD-related"/>
    <property type="match status" value="1"/>
</dbReference>
<dbReference type="AlphaFoldDB" id="A0A1F4VKH6"/>
<dbReference type="PROSITE" id="PS50862">
    <property type="entry name" value="AA_TRNA_LIGASE_II"/>
    <property type="match status" value="1"/>
</dbReference>
<dbReference type="InterPro" id="IPR033656">
    <property type="entry name" value="HisRS_anticodon"/>
</dbReference>
<reference evidence="11 12" key="1">
    <citation type="journal article" date="2016" name="Nat. Commun.">
        <title>Thousands of microbial genomes shed light on interconnected biogeochemical processes in an aquifer system.</title>
        <authorList>
            <person name="Anantharaman K."/>
            <person name="Brown C.T."/>
            <person name="Hug L.A."/>
            <person name="Sharon I."/>
            <person name="Castelle C.J."/>
            <person name="Probst A.J."/>
            <person name="Thomas B.C."/>
            <person name="Singh A."/>
            <person name="Wilkins M.J."/>
            <person name="Karaoz U."/>
            <person name="Brodie E.L."/>
            <person name="Williams K.H."/>
            <person name="Hubbard S.S."/>
            <person name="Banfield J.F."/>
        </authorList>
    </citation>
    <scope>NUCLEOTIDE SEQUENCE [LARGE SCALE GENOMIC DNA]</scope>
</reference>
<proteinExistence type="inferred from homology"/>
<dbReference type="InterPro" id="IPR006195">
    <property type="entry name" value="aa-tRNA-synth_II"/>
</dbReference>
<dbReference type="GO" id="GO:0005524">
    <property type="term" value="F:ATP binding"/>
    <property type="evidence" value="ECO:0007669"/>
    <property type="project" value="UniProtKB-UniRule"/>
</dbReference>
<keyword evidence="2 8" id="KW-0436">Ligase</keyword>
<dbReference type="InterPro" id="IPR004516">
    <property type="entry name" value="HisRS/HisZ"/>
</dbReference>
<dbReference type="PANTHER" id="PTHR43707:SF1">
    <property type="entry name" value="HISTIDINE--TRNA LIGASE, MITOCHONDRIAL-RELATED"/>
    <property type="match status" value="1"/>
</dbReference>
<dbReference type="SUPFAM" id="SSF55681">
    <property type="entry name" value="Class II aaRS and biotin synthetases"/>
    <property type="match status" value="1"/>
</dbReference>
<dbReference type="InterPro" id="IPR004154">
    <property type="entry name" value="Anticodon-bd"/>
</dbReference>
<comment type="subcellular location">
    <subcellularLocation>
        <location evidence="8">Cytoplasm</location>
    </subcellularLocation>
</comment>
<feature type="binding site" evidence="9">
    <location>
        <position position="127"/>
    </location>
    <ligand>
        <name>L-histidine</name>
        <dbReference type="ChEBI" id="CHEBI:57595"/>
    </ligand>
</feature>
<sequence>MENKLSTQPYKGARDFYPEDMATRNYIFNVWKKVCESFCFEEYDFPILEPFEIFSAKSGEELVNQQIFSFEDKAGRKLAIRPELTPGTVRMIAQKFKEIQKPIKWFMIGNNWRFEKPQLGRGREFFQLEVNTFGVSGVLADLEIISIIVEIMKDFGADEKMFEVCISDRRLIFALLNDALGLNEETSNKARKIMDKRQKLSKDEFSELLKEIDLEDNKIEIIEQFMDSNLDNLEKVLDKNVLKENKGYETIKNLFSYLDNSGLLKYCRFDPSIIRGFDYSDGLVYEVFDKNPNNKRSMFGGERFDKLINIFGDFELPATGFAMGDITLLEFLKGWNLLPKMDSKTEFLVTVWPSDESKYLTASLKTANKLRSAGKNAEIWLETDSKLDKQLKYADKKQIPYCLILGEKELDSGTVTIKDMKANEQKTMSLNDLI</sequence>
<dbReference type="GO" id="GO:0005737">
    <property type="term" value="C:cytoplasm"/>
    <property type="evidence" value="ECO:0007669"/>
    <property type="project" value="UniProtKB-SubCell"/>
</dbReference>
<feature type="domain" description="Aminoacyl-transfer RNA synthetases class-II family profile" evidence="10">
    <location>
        <begin position="12"/>
        <end position="401"/>
    </location>
</feature>
<keyword evidence="6 8" id="KW-0030">Aminoacyl-tRNA synthetase</keyword>
<comment type="subunit">
    <text evidence="8">Homodimer.</text>
</comment>
<dbReference type="InterPro" id="IPR036621">
    <property type="entry name" value="Anticodon-bd_dom_sf"/>
</dbReference>
<comment type="caution">
    <text evidence="11">The sequence shown here is derived from an EMBL/GenBank/DDBJ whole genome shotgun (WGS) entry which is preliminary data.</text>
</comment>
<dbReference type="InterPro" id="IPR015807">
    <property type="entry name" value="His-tRNA-ligase"/>
</dbReference>
<evidence type="ECO:0000256" key="6">
    <source>
        <dbReference type="ARBA" id="ARBA00023146"/>
    </source>
</evidence>
<dbReference type="Gene3D" id="3.40.50.800">
    <property type="entry name" value="Anticodon-binding domain"/>
    <property type="match status" value="1"/>
</dbReference>
<feature type="binding site" evidence="9">
    <location>
        <begin position="83"/>
        <end position="85"/>
    </location>
    <ligand>
        <name>L-histidine</name>
        <dbReference type="ChEBI" id="CHEBI:57595"/>
    </ligand>
</feature>
<evidence type="ECO:0000256" key="5">
    <source>
        <dbReference type="ARBA" id="ARBA00022917"/>
    </source>
</evidence>
<evidence type="ECO:0000259" key="10">
    <source>
        <dbReference type="PROSITE" id="PS50862"/>
    </source>
</evidence>
<comment type="catalytic activity">
    <reaction evidence="7 8">
        <text>tRNA(His) + L-histidine + ATP = L-histidyl-tRNA(His) + AMP + diphosphate + H(+)</text>
        <dbReference type="Rhea" id="RHEA:17313"/>
        <dbReference type="Rhea" id="RHEA-COMP:9665"/>
        <dbReference type="Rhea" id="RHEA-COMP:9689"/>
        <dbReference type="ChEBI" id="CHEBI:15378"/>
        <dbReference type="ChEBI" id="CHEBI:30616"/>
        <dbReference type="ChEBI" id="CHEBI:33019"/>
        <dbReference type="ChEBI" id="CHEBI:57595"/>
        <dbReference type="ChEBI" id="CHEBI:78442"/>
        <dbReference type="ChEBI" id="CHEBI:78527"/>
        <dbReference type="ChEBI" id="CHEBI:456215"/>
        <dbReference type="EC" id="6.1.1.21"/>
    </reaction>
</comment>
<dbReference type="PANTHER" id="PTHR43707">
    <property type="entry name" value="HISTIDYL-TRNA SYNTHETASE"/>
    <property type="match status" value="1"/>
</dbReference>
<dbReference type="Pfam" id="PF13393">
    <property type="entry name" value="tRNA-synt_His"/>
    <property type="match status" value="1"/>
</dbReference>
<dbReference type="InterPro" id="IPR041715">
    <property type="entry name" value="HisRS-like_core"/>
</dbReference>
<keyword evidence="8" id="KW-0963">Cytoplasm</keyword>
<dbReference type="EC" id="6.1.1.21" evidence="8"/>
<evidence type="ECO:0000256" key="3">
    <source>
        <dbReference type="ARBA" id="ARBA00022741"/>
    </source>
</evidence>
<keyword evidence="3 8" id="KW-0547">Nucleotide-binding</keyword>
<keyword evidence="5 8" id="KW-0648">Protein biosynthesis</keyword>